<name>A0A1I5L1K0_9PSEU</name>
<dbReference type="GO" id="GO:0004497">
    <property type="term" value="F:monooxygenase activity"/>
    <property type="evidence" value="ECO:0007669"/>
    <property type="project" value="TreeGrafter"/>
</dbReference>
<proteinExistence type="predicted"/>
<keyword evidence="3" id="KW-1185">Reference proteome</keyword>
<dbReference type="PRINTS" id="PR00411">
    <property type="entry name" value="PNDRDTASEI"/>
</dbReference>
<reference evidence="3" key="1">
    <citation type="submission" date="2016-10" db="EMBL/GenBank/DDBJ databases">
        <authorList>
            <person name="Varghese N."/>
            <person name="Submissions S."/>
        </authorList>
    </citation>
    <scope>NUCLEOTIDE SEQUENCE [LARGE SCALE GENOMIC DNA]</scope>
    <source>
        <strain evidence="3">CGMCC 4.5579</strain>
    </source>
</reference>
<protein>
    <submittedName>
        <fullName evidence="2">NAD(P)-binding Rossmann-like domain-containing protein</fullName>
    </submittedName>
</protein>
<dbReference type="PANTHER" id="PTHR43539:SF78">
    <property type="entry name" value="FLAVIN-CONTAINING MONOOXYGENASE"/>
    <property type="match status" value="1"/>
</dbReference>
<gene>
    <name evidence="2" type="ORF">SAMN05421810_101365</name>
</gene>
<dbReference type="AlphaFoldDB" id="A0A1I5L1K0"/>
<dbReference type="Pfam" id="PF13450">
    <property type="entry name" value="NAD_binding_8"/>
    <property type="match status" value="1"/>
</dbReference>
<accession>A0A1I5L1K0</accession>
<keyword evidence="1" id="KW-0560">Oxidoreductase</keyword>
<evidence type="ECO:0000313" key="2">
    <source>
        <dbReference type="EMBL" id="SFO91053.1"/>
    </source>
</evidence>
<dbReference type="SUPFAM" id="SSF51905">
    <property type="entry name" value="FAD/NAD(P)-binding domain"/>
    <property type="match status" value="1"/>
</dbReference>
<evidence type="ECO:0000313" key="3">
    <source>
        <dbReference type="Proteomes" id="UP000198727"/>
    </source>
</evidence>
<dbReference type="InterPro" id="IPR036188">
    <property type="entry name" value="FAD/NAD-bd_sf"/>
</dbReference>
<dbReference type="Pfam" id="PF13738">
    <property type="entry name" value="Pyr_redox_3"/>
    <property type="match status" value="1"/>
</dbReference>
<evidence type="ECO:0000256" key="1">
    <source>
        <dbReference type="ARBA" id="ARBA00023002"/>
    </source>
</evidence>
<sequence length="382" mass="40699">MDHTTDVVVIGAGQAGLSAAYHLRRTDTDFVVLDHAKGPGGAWQHRWPSLRMDQVHGIHDLPGMALDPAGGTAAGTALDSAGGASVDTAESDDSRPAAVVMAEYFDRYERAFELPVLRPVDVIAVRRGQDDRLLVETPTETWAARAVVNATGTWDRPHWPYYPGRETFAGRQLHTADYTGPAGFAGQHVIVVGGGTSAVQLLTEIATRGNPASTTWVTRRPPVFVDGPFTAEHGRAAVAEVDRRVRAGLPPQSVVRVTGLTLTPEVARARAAGLLDREPMFTRITPHSVVWADGTERPADVILWATGFRAALDHLAPLRLRAPGGGITMAGTRVVAEPRLHLVGYGPSASTVGANRAGRAAALEIRRLLESRPESAARTMGA</sequence>
<dbReference type="PRINTS" id="PR00368">
    <property type="entry name" value="FADPNR"/>
</dbReference>
<dbReference type="EMBL" id="FOWW01000001">
    <property type="protein sequence ID" value="SFO91053.1"/>
    <property type="molecule type" value="Genomic_DNA"/>
</dbReference>
<dbReference type="GO" id="GO:0050660">
    <property type="term" value="F:flavin adenine dinucleotide binding"/>
    <property type="evidence" value="ECO:0007669"/>
    <property type="project" value="TreeGrafter"/>
</dbReference>
<dbReference type="STRING" id="587909.SAMN05421810_101365"/>
<dbReference type="Gene3D" id="3.50.50.60">
    <property type="entry name" value="FAD/NAD(P)-binding domain"/>
    <property type="match status" value="1"/>
</dbReference>
<dbReference type="PANTHER" id="PTHR43539">
    <property type="entry name" value="FLAVIN-BINDING MONOOXYGENASE-LIKE PROTEIN (AFU_ORTHOLOGUE AFUA_4G09220)"/>
    <property type="match status" value="1"/>
</dbReference>
<organism evidence="2 3">
    <name type="scientific">Amycolatopsis arida</name>
    <dbReference type="NCBI Taxonomy" id="587909"/>
    <lineage>
        <taxon>Bacteria</taxon>
        <taxon>Bacillati</taxon>
        <taxon>Actinomycetota</taxon>
        <taxon>Actinomycetes</taxon>
        <taxon>Pseudonocardiales</taxon>
        <taxon>Pseudonocardiaceae</taxon>
        <taxon>Amycolatopsis</taxon>
    </lineage>
</organism>
<dbReference type="InterPro" id="IPR050982">
    <property type="entry name" value="Auxin_biosynth/cation_transpt"/>
</dbReference>
<dbReference type="Proteomes" id="UP000198727">
    <property type="component" value="Unassembled WGS sequence"/>
</dbReference>